<evidence type="ECO:0000313" key="2">
    <source>
        <dbReference type="EMBL" id="KAF7280713.1"/>
    </source>
</evidence>
<feature type="compositionally biased region" description="Low complexity" evidence="1">
    <location>
        <begin position="69"/>
        <end position="86"/>
    </location>
</feature>
<evidence type="ECO:0000313" key="3">
    <source>
        <dbReference type="Proteomes" id="UP000625711"/>
    </source>
</evidence>
<feature type="region of interest" description="Disordered" evidence="1">
    <location>
        <begin position="50"/>
        <end position="86"/>
    </location>
</feature>
<evidence type="ECO:0000256" key="1">
    <source>
        <dbReference type="SAM" id="MobiDB-lite"/>
    </source>
</evidence>
<dbReference type="Proteomes" id="UP000625711">
    <property type="component" value="Unassembled WGS sequence"/>
</dbReference>
<dbReference type="AlphaFoldDB" id="A0A834ILG4"/>
<protein>
    <submittedName>
        <fullName evidence="2">Uncharacterized protein</fullName>
    </submittedName>
</protein>
<gene>
    <name evidence="2" type="ORF">GWI33_005570</name>
</gene>
<organism evidence="2 3">
    <name type="scientific">Rhynchophorus ferrugineus</name>
    <name type="common">Red palm weevil</name>
    <name type="synonym">Curculio ferrugineus</name>
    <dbReference type="NCBI Taxonomy" id="354439"/>
    <lineage>
        <taxon>Eukaryota</taxon>
        <taxon>Metazoa</taxon>
        <taxon>Ecdysozoa</taxon>
        <taxon>Arthropoda</taxon>
        <taxon>Hexapoda</taxon>
        <taxon>Insecta</taxon>
        <taxon>Pterygota</taxon>
        <taxon>Neoptera</taxon>
        <taxon>Endopterygota</taxon>
        <taxon>Coleoptera</taxon>
        <taxon>Polyphaga</taxon>
        <taxon>Cucujiformia</taxon>
        <taxon>Curculionidae</taxon>
        <taxon>Dryophthorinae</taxon>
        <taxon>Rhynchophorus</taxon>
    </lineage>
</organism>
<dbReference type="EMBL" id="JAACXV010000277">
    <property type="protein sequence ID" value="KAF7280713.1"/>
    <property type="molecule type" value="Genomic_DNA"/>
</dbReference>
<reference evidence="2" key="1">
    <citation type="submission" date="2020-08" db="EMBL/GenBank/DDBJ databases">
        <title>Genome sequencing and assembly of the red palm weevil Rhynchophorus ferrugineus.</title>
        <authorList>
            <person name="Dias G.B."/>
            <person name="Bergman C.M."/>
            <person name="Manee M."/>
        </authorList>
    </citation>
    <scope>NUCLEOTIDE SEQUENCE</scope>
    <source>
        <strain evidence="2">AA-2017</strain>
        <tissue evidence="2">Whole larva</tissue>
    </source>
</reference>
<name>A0A834ILG4_RHYFE</name>
<accession>A0A834ILG4</accession>
<keyword evidence="3" id="KW-1185">Reference proteome</keyword>
<comment type="caution">
    <text evidence="2">The sequence shown here is derived from an EMBL/GenBank/DDBJ whole genome shotgun (WGS) entry which is preliminary data.</text>
</comment>
<proteinExistence type="predicted"/>
<sequence>MINNLWDGAGPVVRVFASGIAAASAVGARDITDPRLPQFRDSFGCVNASWRKGSSAPPPPEGRRGGGCRVTRPTRPLPSRVRSPSPCAQFHRVRPLGVLISRTKELTSRLLLRPRNYSTTFVRPEQSRARVRLFRLFAVR</sequence>